<dbReference type="EMBL" id="JBBKAJ010000022">
    <property type="protein sequence ID" value="MEJ8632900.1"/>
    <property type="molecule type" value="Genomic_DNA"/>
</dbReference>
<evidence type="ECO:0000313" key="2">
    <source>
        <dbReference type="Proteomes" id="UP001377168"/>
    </source>
</evidence>
<organism evidence="1 2">
    <name type="scientific">Streptomyces achmelvichensis</name>
    <dbReference type="NCBI Taxonomy" id="3134111"/>
    <lineage>
        <taxon>Bacteria</taxon>
        <taxon>Bacillati</taxon>
        <taxon>Actinomycetota</taxon>
        <taxon>Actinomycetes</taxon>
        <taxon>Kitasatosporales</taxon>
        <taxon>Streptomycetaceae</taxon>
        <taxon>Streptomyces</taxon>
    </lineage>
</organism>
<accession>A0ACC6PND3</accession>
<proteinExistence type="predicted"/>
<gene>
    <name evidence="1" type="ORF">WKI67_05785</name>
</gene>
<reference evidence="1" key="1">
    <citation type="submission" date="2024-03" db="EMBL/GenBank/DDBJ databases">
        <title>Novel Streptomyces species of biotechnological and ecological value are a feature of Machair soil.</title>
        <authorList>
            <person name="Prole J.R."/>
            <person name="Goodfellow M."/>
            <person name="Allenby N."/>
            <person name="Ward A.C."/>
        </authorList>
    </citation>
    <scope>NUCLEOTIDE SEQUENCE</scope>
    <source>
        <strain evidence="1">MS2.AVA.5</strain>
    </source>
</reference>
<dbReference type="Proteomes" id="UP001377168">
    <property type="component" value="Unassembled WGS sequence"/>
</dbReference>
<name>A0ACC6PND3_9ACTN</name>
<evidence type="ECO:0000313" key="1">
    <source>
        <dbReference type="EMBL" id="MEJ8632900.1"/>
    </source>
</evidence>
<sequence length="346" mass="37614">MTRPARATAGETGAEPQTWPGAETRGAEPAAGVVFRLLGPVDIHDGPTGTSVVPAGSKQRALLCAFVSHAGELLCTDRLVEELWGTEPPANAPNALQAHVARLRRLLPGPPSTDRVHDEERRARITTLPAGYLLSLGRATTDVQHFDLLCAQSRSAAAGDPHRAGDLLHQALSLWRGPALQDSRYGPIGSMEADRLEEQRLATLEALYELRLRCARHSEITGELERLTAGHPLRERFYDLLMVALYRSGRQAEALGVYERARRCLVSGLGIEPGPALHARMQAILHQSPGLSTPHGTGTSAGAGPQQPHLDGEIARLQQRIDDLDRQQRALLDRFETLTAHQHRAS</sequence>
<protein>
    <submittedName>
        <fullName evidence="1">AfsR/SARP family transcriptional regulator</fullName>
    </submittedName>
</protein>
<keyword evidence="2" id="KW-1185">Reference proteome</keyword>
<comment type="caution">
    <text evidence="1">The sequence shown here is derived from an EMBL/GenBank/DDBJ whole genome shotgun (WGS) entry which is preliminary data.</text>
</comment>